<organism evidence="2 3">
    <name type="scientific">Ajellomyces capsulatus (strain H143)</name>
    <name type="common">Darling's disease fungus</name>
    <name type="synonym">Histoplasma capsulatum</name>
    <dbReference type="NCBI Taxonomy" id="544712"/>
    <lineage>
        <taxon>Eukaryota</taxon>
        <taxon>Fungi</taxon>
        <taxon>Dikarya</taxon>
        <taxon>Ascomycota</taxon>
        <taxon>Pezizomycotina</taxon>
        <taxon>Eurotiomycetes</taxon>
        <taxon>Eurotiomycetidae</taxon>
        <taxon>Onygenales</taxon>
        <taxon>Ajellomycetaceae</taxon>
        <taxon>Histoplasma</taxon>
    </lineage>
</organism>
<feature type="region of interest" description="Disordered" evidence="1">
    <location>
        <begin position="1"/>
        <end position="62"/>
    </location>
</feature>
<protein>
    <submittedName>
        <fullName evidence="2">Uncharacterized protein</fullName>
    </submittedName>
</protein>
<sequence length="122" mass="13334">MGSRSRSLALRGHGAVGSAAEEMVDSVVTKRTGRTSRAQSSTTKTRADGSWTAPTRNRRGAPISLPWKPEYSLSLESYLQVKGWWKPGIARPSVYAGLLLALDASNRLQRIPEPQLASAKWQ</sequence>
<dbReference type="AlphaFoldDB" id="C6HHL5"/>
<dbReference type="EMBL" id="GG692427">
    <property type="protein sequence ID" value="EER40299.1"/>
    <property type="molecule type" value="Genomic_DNA"/>
</dbReference>
<dbReference type="HOGENOM" id="CLU_2026059_0_0_1"/>
<dbReference type="VEuPathDB" id="FungiDB:HCDG_05696"/>
<gene>
    <name evidence="2" type="ORF">HCDG_05696</name>
</gene>
<evidence type="ECO:0000313" key="3">
    <source>
        <dbReference type="Proteomes" id="UP000002624"/>
    </source>
</evidence>
<evidence type="ECO:0000313" key="2">
    <source>
        <dbReference type="EMBL" id="EER40299.1"/>
    </source>
</evidence>
<evidence type="ECO:0000256" key="1">
    <source>
        <dbReference type="SAM" id="MobiDB-lite"/>
    </source>
</evidence>
<dbReference type="Proteomes" id="UP000002624">
    <property type="component" value="Unassembled WGS sequence"/>
</dbReference>
<proteinExistence type="predicted"/>
<name>C6HHL5_AJECH</name>
<reference evidence="3" key="1">
    <citation type="submission" date="2009-05" db="EMBL/GenBank/DDBJ databases">
        <title>The genome sequence of Ajellomyces capsulatus strain H143.</title>
        <authorList>
            <person name="Champion M."/>
            <person name="Cuomo C.A."/>
            <person name="Ma L.-J."/>
            <person name="Henn M.R."/>
            <person name="Sil A."/>
            <person name="Goldman B."/>
            <person name="Young S.K."/>
            <person name="Kodira C.D."/>
            <person name="Zeng Q."/>
            <person name="Koehrsen M."/>
            <person name="Alvarado L."/>
            <person name="Berlin A.M."/>
            <person name="Borenstein D."/>
            <person name="Chen Z."/>
            <person name="Engels R."/>
            <person name="Freedman E."/>
            <person name="Gellesch M."/>
            <person name="Goldberg J."/>
            <person name="Griggs A."/>
            <person name="Gujja S."/>
            <person name="Heiman D.I."/>
            <person name="Hepburn T.A."/>
            <person name="Howarth C."/>
            <person name="Jen D."/>
            <person name="Larson L."/>
            <person name="Lewis B."/>
            <person name="Mehta T."/>
            <person name="Park D."/>
            <person name="Pearson M."/>
            <person name="Roberts A."/>
            <person name="Saif S."/>
            <person name="Shea T.D."/>
            <person name="Shenoy N."/>
            <person name="Sisk P."/>
            <person name="Stolte C."/>
            <person name="Sykes S."/>
            <person name="Walk T."/>
            <person name="White J."/>
            <person name="Yandava C."/>
            <person name="Klein B."/>
            <person name="McEwen J.G."/>
            <person name="Puccia R."/>
            <person name="Goldman G.H."/>
            <person name="Felipe M.S."/>
            <person name="Nino-Vega G."/>
            <person name="San-Blas G."/>
            <person name="Taylor J.W."/>
            <person name="Mendoza L."/>
            <person name="Galagan J.E."/>
            <person name="Nusbaum C."/>
            <person name="Birren B.W."/>
        </authorList>
    </citation>
    <scope>NUCLEOTIDE SEQUENCE [LARGE SCALE GENOMIC DNA]</scope>
    <source>
        <strain evidence="3">H143</strain>
    </source>
</reference>
<feature type="compositionally biased region" description="Polar residues" evidence="1">
    <location>
        <begin position="35"/>
        <end position="44"/>
    </location>
</feature>
<accession>C6HHL5</accession>